<dbReference type="CDD" id="cd09917">
    <property type="entry name" value="F-box_SF"/>
    <property type="match status" value="1"/>
</dbReference>
<dbReference type="SUPFAM" id="SSF81383">
    <property type="entry name" value="F-box domain"/>
    <property type="match status" value="1"/>
</dbReference>
<dbReference type="InterPro" id="IPR036047">
    <property type="entry name" value="F-box-like_dom_sf"/>
</dbReference>
<reference evidence="1 2" key="1">
    <citation type="journal article" date="2024" name="IMA Fungus">
        <title>Apiospora arundinis, a panoply of carbohydrate-active enzymes and secondary metabolites.</title>
        <authorList>
            <person name="Sorensen T."/>
            <person name="Petersen C."/>
            <person name="Muurmann A.T."/>
            <person name="Christiansen J.V."/>
            <person name="Brundto M.L."/>
            <person name="Overgaard C.K."/>
            <person name="Boysen A.T."/>
            <person name="Wollenberg R.D."/>
            <person name="Larsen T.O."/>
            <person name="Sorensen J.L."/>
            <person name="Nielsen K.L."/>
            <person name="Sondergaard T.E."/>
        </authorList>
    </citation>
    <scope>NUCLEOTIDE SEQUENCE [LARGE SCALE GENOMIC DNA]</scope>
    <source>
        <strain evidence="1 2">AAU 773</strain>
    </source>
</reference>
<gene>
    <name evidence="1" type="ORF">PGQ11_010492</name>
</gene>
<keyword evidence="2" id="KW-1185">Reference proteome</keyword>
<evidence type="ECO:0000313" key="1">
    <source>
        <dbReference type="EMBL" id="KAK8859758.1"/>
    </source>
</evidence>
<evidence type="ECO:0000313" key="2">
    <source>
        <dbReference type="Proteomes" id="UP001390339"/>
    </source>
</evidence>
<dbReference type="Proteomes" id="UP001390339">
    <property type="component" value="Unassembled WGS sequence"/>
</dbReference>
<comment type="caution">
    <text evidence="1">The sequence shown here is derived from an EMBL/GenBank/DDBJ whole genome shotgun (WGS) entry which is preliminary data.</text>
</comment>
<protein>
    <recommendedName>
        <fullName evidence="3">F-box domain-containing protein</fullName>
    </recommendedName>
</protein>
<accession>A0ABR2I9S4</accession>
<sequence length="356" mass="40720">MTSSQPSFPRFPDLPEELIANILDFLEPEDKAALGLTNHSMAARLTVTRSGANVHPWEKLRGNVLFRFLCAIEKDCDPHVIACRGCLRLHLADKCFPPHNSPRYRGRRRDLPLPKDRPHPNHSEDLATSLYIFAKYKRHGLNLDHFFPTLLTGQEIEEGIGHYPTQKYGPKWGVKSTNRLAYNEHGLFWQKRSEHRLDKSIERSLYHPQEPDRLEPFYPKPKYFRIPYPDHACACGELVFNFDMKTIRQFVNGWPLPNTTAPLSSEDAQDMTIPEAETQQKMGFVGPISGCHKCRRDFRAEMTYSPTFQARVLTLTFWAFLGDGDSHASIQTALLKPWENTEPLGVGRVAELSGLP</sequence>
<evidence type="ECO:0008006" key="3">
    <source>
        <dbReference type="Google" id="ProtNLM"/>
    </source>
</evidence>
<dbReference type="EMBL" id="JAPCWZ010000006">
    <property type="protein sequence ID" value="KAK8859758.1"/>
    <property type="molecule type" value="Genomic_DNA"/>
</dbReference>
<proteinExistence type="predicted"/>
<organism evidence="1 2">
    <name type="scientific">Apiospora arundinis</name>
    <dbReference type="NCBI Taxonomy" id="335852"/>
    <lineage>
        <taxon>Eukaryota</taxon>
        <taxon>Fungi</taxon>
        <taxon>Dikarya</taxon>
        <taxon>Ascomycota</taxon>
        <taxon>Pezizomycotina</taxon>
        <taxon>Sordariomycetes</taxon>
        <taxon>Xylariomycetidae</taxon>
        <taxon>Amphisphaeriales</taxon>
        <taxon>Apiosporaceae</taxon>
        <taxon>Apiospora</taxon>
    </lineage>
</organism>
<name>A0ABR2I9S4_9PEZI</name>